<comment type="similarity">
    <text evidence="1">To bacterial alkanal monooxygenase alpha and beta chains.</text>
</comment>
<dbReference type="SUPFAM" id="SSF51679">
    <property type="entry name" value="Bacterial luciferase-like"/>
    <property type="match status" value="1"/>
</dbReference>
<sequence length="339" mass="36468">MSVADDVLPLAVLDFVGIEHGESPSAAIAGAVSIAQAVEAAGYRRYWVSEHHNMTSLACSAPELLTAHVGAHTSRIRVGAAGIMLPNHAPFKVAETFRTLLAMYPGRIDLALGRAPGTDPLTAHVLRRGVASDPAAEFPGQVGELLAFLGDGFPAGHPYAQLVAAPLVEERPELFVLGSSPYGPRFAAVNGLSAVFAHHMSPDLAVEALRAYRREFTPRTDGATPYSAMSVLAFASDDDDAIGDFEAAWALMIQNITRGIREPLRPEDVRAFARSPQFRATRRDDGRMVTGEPKSVAGRLLELKQEAQVDEIVVVTPGLDRDRRRDSFTALADAWRQVA</sequence>
<feature type="domain" description="Luciferase-like" evidence="2">
    <location>
        <begin position="23"/>
        <end position="310"/>
    </location>
</feature>
<evidence type="ECO:0000313" key="3">
    <source>
        <dbReference type="EMBL" id="KJE20584.1"/>
    </source>
</evidence>
<reference evidence="3 4" key="2">
    <citation type="journal article" date="2016" name="Genome Announc.">
        <title>Permanent Draft Genome Sequences for Two Variants of Frankia sp. Strain CpI1, the First Frankia Strain Isolated from Root Nodules of Comptonia peregrina.</title>
        <authorList>
            <person name="Oshone R."/>
            <person name="Hurst S.G.IV."/>
            <person name="Abebe-Akele F."/>
            <person name="Simpson S."/>
            <person name="Morris K."/>
            <person name="Thomas W.K."/>
            <person name="Tisa L.S."/>
        </authorList>
    </citation>
    <scope>NUCLEOTIDE SEQUENCE [LARGE SCALE GENOMIC DNA]</scope>
    <source>
        <strain evidence="4">CpI1-S</strain>
    </source>
</reference>
<dbReference type="RefSeq" id="WP_044887585.1">
    <property type="nucleotide sequence ID" value="NZ_JYFN01000056.1"/>
</dbReference>
<evidence type="ECO:0000259" key="2">
    <source>
        <dbReference type="Pfam" id="PF00296"/>
    </source>
</evidence>
<dbReference type="OrthoDB" id="9780518at2"/>
<organism evidence="3 4">
    <name type="scientific">Frankia torreyi</name>
    <dbReference type="NCBI Taxonomy" id="1856"/>
    <lineage>
        <taxon>Bacteria</taxon>
        <taxon>Bacillati</taxon>
        <taxon>Actinomycetota</taxon>
        <taxon>Actinomycetes</taxon>
        <taxon>Frankiales</taxon>
        <taxon>Frankiaceae</taxon>
        <taxon>Frankia</taxon>
    </lineage>
</organism>
<accession>A0A0D8B9G7</accession>
<dbReference type="PATRIC" id="fig|1502723.3.peg.5289"/>
<dbReference type="Proteomes" id="UP000032545">
    <property type="component" value="Unassembled WGS sequence"/>
</dbReference>
<dbReference type="InterPro" id="IPR036661">
    <property type="entry name" value="Luciferase-like_sf"/>
</dbReference>
<dbReference type="GO" id="GO:0016705">
    <property type="term" value="F:oxidoreductase activity, acting on paired donors, with incorporation or reduction of molecular oxygen"/>
    <property type="evidence" value="ECO:0007669"/>
    <property type="project" value="InterPro"/>
</dbReference>
<dbReference type="AlphaFoldDB" id="A0A0D8B9G7"/>
<dbReference type="Gene3D" id="3.20.20.30">
    <property type="entry name" value="Luciferase-like domain"/>
    <property type="match status" value="1"/>
</dbReference>
<evidence type="ECO:0000313" key="4">
    <source>
        <dbReference type="Proteomes" id="UP000032545"/>
    </source>
</evidence>
<gene>
    <name evidence="3" type="ORF">FF36_05089</name>
</gene>
<keyword evidence="4" id="KW-1185">Reference proteome</keyword>
<protein>
    <submittedName>
        <fullName evidence="3">Luciferase family oxidoreductase, group 1</fullName>
    </submittedName>
</protein>
<dbReference type="GO" id="GO:0005829">
    <property type="term" value="C:cytosol"/>
    <property type="evidence" value="ECO:0007669"/>
    <property type="project" value="TreeGrafter"/>
</dbReference>
<dbReference type="InterPro" id="IPR011251">
    <property type="entry name" value="Luciferase-like_dom"/>
</dbReference>
<dbReference type="EMBL" id="JYFN01000056">
    <property type="protein sequence ID" value="KJE20584.1"/>
    <property type="molecule type" value="Genomic_DNA"/>
</dbReference>
<comment type="caution">
    <text evidence="3">The sequence shown here is derived from an EMBL/GenBank/DDBJ whole genome shotgun (WGS) entry which is preliminary data.</text>
</comment>
<evidence type="ECO:0000256" key="1">
    <source>
        <dbReference type="ARBA" id="ARBA00007789"/>
    </source>
</evidence>
<dbReference type="InterPro" id="IPR019949">
    <property type="entry name" value="CmoO-like"/>
</dbReference>
<proteinExistence type="predicted"/>
<dbReference type="InterPro" id="IPR050766">
    <property type="entry name" value="Bact_Lucif_Oxidored"/>
</dbReference>
<name>A0A0D8B9G7_9ACTN</name>
<dbReference type="Pfam" id="PF00296">
    <property type="entry name" value="Bac_luciferase"/>
    <property type="match status" value="1"/>
</dbReference>
<dbReference type="PANTHER" id="PTHR30137:SF6">
    <property type="entry name" value="LUCIFERASE-LIKE MONOOXYGENASE"/>
    <property type="match status" value="1"/>
</dbReference>
<dbReference type="PANTHER" id="PTHR30137">
    <property type="entry name" value="LUCIFERASE-LIKE MONOOXYGENASE"/>
    <property type="match status" value="1"/>
</dbReference>
<reference evidence="4" key="1">
    <citation type="submission" date="2015-02" db="EMBL/GenBank/DDBJ databases">
        <title>Draft Genome of Frankia sp. CpI1-S.</title>
        <authorList>
            <person name="Oshone R.T."/>
            <person name="Ngom M."/>
            <person name="Ghodhbane-Gtari F."/>
            <person name="Gtari M."/>
            <person name="Morris K."/>
            <person name="Thomas K."/>
            <person name="Sen A."/>
            <person name="Tisa L.S."/>
        </authorList>
    </citation>
    <scope>NUCLEOTIDE SEQUENCE [LARGE SCALE GENOMIC DNA]</scope>
    <source>
        <strain evidence="4">CpI1-S</strain>
    </source>
</reference>
<dbReference type="NCBIfam" id="TIGR03558">
    <property type="entry name" value="oxido_grp_1"/>
    <property type="match status" value="1"/>
</dbReference>